<dbReference type="Proteomes" id="UP000263642">
    <property type="component" value="Unassembled WGS sequence"/>
</dbReference>
<dbReference type="NCBIfam" id="TIGR02937">
    <property type="entry name" value="sigma70-ECF"/>
    <property type="match status" value="1"/>
</dbReference>
<sequence>MHFSTDGVINMNNDDNQTTETASEEHVRLIAQAQRRIYAFIFSLVGHATDADDILQETNVVLWRKRETYEPGTNYLAWAFAIARLQVLSHRSEKARKGLKFDDNLLEKIAKVASTETEQYDRRSAALQNCLQKITATQRELIARRYQPDGTVISLAADIGKTSKAVSESLRRVREKLRLCIERTLAAEARL</sequence>
<dbReference type="GO" id="GO:0016987">
    <property type="term" value="F:sigma factor activity"/>
    <property type="evidence" value="ECO:0007669"/>
    <property type="project" value="UniProtKB-KW"/>
</dbReference>
<evidence type="ECO:0000313" key="7">
    <source>
        <dbReference type="EMBL" id="HCO24013.1"/>
    </source>
</evidence>
<evidence type="ECO:0000313" key="8">
    <source>
        <dbReference type="Proteomes" id="UP000263642"/>
    </source>
</evidence>
<proteinExistence type="inferred from homology"/>
<dbReference type="AlphaFoldDB" id="A0A3D3R5C0"/>
<accession>A0A3D3R5C0</accession>
<dbReference type="InterPro" id="IPR014284">
    <property type="entry name" value="RNA_pol_sigma-70_dom"/>
</dbReference>
<dbReference type="InterPro" id="IPR007627">
    <property type="entry name" value="RNA_pol_sigma70_r2"/>
</dbReference>
<dbReference type="Gene3D" id="1.10.10.10">
    <property type="entry name" value="Winged helix-like DNA-binding domain superfamily/Winged helix DNA-binding domain"/>
    <property type="match status" value="1"/>
</dbReference>
<dbReference type="InterPro" id="IPR036388">
    <property type="entry name" value="WH-like_DNA-bd_sf"/>
</dbReference>
<keyword evidence="4" id="KW-0804">Transcription</keyword>
<dbReference type="GO" id="GO:0006352">
    <property type="term" value="P:DNA-templated transcription initiation"/>
    <property type="evidence" value="ECO:0007669"/>
    <property type="project" value="InterPro"/>
</dbReference>
<dbReference type="SUPFAM" id="SSF88946">
    <property type="entry name" value="Sigma2 domain of RNA polymerase sigma factors"/>
    <property type="match status" value="1"/>
</dbReference>
<comment type="similarity">
    <text evidence="1">Belongs to the sigma-70 factor family. ECF subfamily.</text>
</comment>
<dbReference type="InterPro" id="IPR039425">
    <property type="entry name" value="RNA_pol_sigma-70-like"/>
</dbReference>
<dbReference type="PANTHER" id="PTHR43133">
    <property type="entry name" value="RNA POLYMERASE ECF-TYPE SIGMA FACTO"/>
    <property type="match status" value="1"/>
</dbReference>
<evidence type="ECO:0000256" key="3">
    <source>
        <dbReference type="ARBA" id="ARBA00023082"/>
    </source>
</evidence>
<feature type="compositionally biased region" description="Polar residues" evidence="5">
    <location>
        <begin position="10"/>
        <end position="20"/>
    </location>
</feature>
<dbReference type="InterPro" id="IPR014331">
    <property type="entry name" value="RNA_pol_sigma70_ECF_RHOBA"/>
</dbReference>
<dbReference type="PANTHER" id="PTHR43133:SF51">
    <property type="entry name" value="RNA POLYMERASE SIGMA FACTOR"/>
    <property type="match status" value="1"/>
</dbReference>
<dbReference type="SUPFAM" id="SSF88659">
    <property type="entry name" value="Sigma3 and sigma4 domains of RNA polymerase sigma factors"/>
    <property type="match status" value="1"/>
</dbReference>
<reference evidence="7 8" key="1">
    <citation type="journal article" date="2018" name="Nat. Biotechnol.">
        <title>A standardized bacterial taxonomy based on genome phylogeny substantially revises the tree of life.</title>
        <authorList>
            <person name="Parks D.H."/>
            <person name="Chuvochina M."/>
            <person name="Waite D.W."/>
            <person name="Rinke C."/>
            <person name="Skarshewski A."/>
            <person name="Chaumeil P.A."/>
            <person name="Hugenholtz P."/>
        </authorList>
    </citation>
    <scope>NUCLEOTIDE SEQUENCE [LARGE SCALE GENOMIC DNA]</scope>
    <source>
        <strain evidence="7">UBA9375</strain>
    </source>
</reference>
<evidence type="ECO:0000256" key="5">
    <source>
        <dbReference type="SAM" id="MobiDB-lite"/>
    </source>
</evidence>
<comment type="caution">
    <text evidence="7">The sequence shown here is derived from an EMBL/GenBank/DDBJ whole genome shotgun (WGS) entry which is preliminary data.</text>
</comment>
<dbReference type="Gene3D" id="1.10.1740.10">
    <property type="match status" value="1"/>
</dbReference>
<gene>
    <name evidence="7" type="ORF">DIT97_13545</name>
</gene>
<name>A0A3D3R5C0_9PLAN</name>
<dbReference type="EMBL" id="DQAY01000077">
    <property type="protein sequence ID" value="HCO24013.1"/>
    <property type="molecule type" value="Genomic_DNA"/>
</dbReference>
<keyword evidence="2" id="KW-0805">Transcription regulation</keyword>
<evidence type="ECO:0000256" key="4">
    <source>
        <dbReference type="ARBA" id="ARBA00023163"/>
    </source>
</evidence>
<dbReference type="NCBIfam" id="TIGR02989">
    <property type="entry name" value="Sig-70_gvs1"/>
    <property type="match status" value="1"/>
</dbReference>
<keyword evidence="3" id="KW-0731">Sigma factor</keyword>
<dbReference type="InterPro" id="IPR013324">
    <property type="entry name" value="RNA_pol_sigma_r3/r4-like"/>
</dbReference>
<protein>
    <submittedName>
        <fullName evidence="7">RNA polymerase subunit sigma-70</fullName>
    </submittedName>
</protein>
<evidence type="ECO:0000256" key="2">
    <source>
        <dbReference type="ARBA" id="ARBA00023015"/>
    </source>
</evidence>
<dbReference type="InterPro" id="IPR013325">
    <property type="entry name" value="RNA_pol_sigma_r2"/>
</dbReference>
<feature type="domain" description="RNA polymerase sigma-70 region 2" evidence="6">
    <location>
        <begin position="29"/>
        <end position="96"/>
    </location>
</feature>
<evidence type="ECO:0000256" key="1">
    <source>
        <dbReference type="ARBA" id="ARBA00010641"/>
    </source>
</evidence>
<evidence type="ECO:0000259" key="6">
    <source>
        <dbReference type="Pfam" id="PF04542"/>
    </source>
</evidence>
<feature type="region of interest" description="Disordered" evidence="5">
    <location>
        <begin position="1"/>
        <end position="20"/>
    </location>
</feature>
<dbReference type="Pfam" id="PF04542">
    <property type="entry name" value="Sigma70_r2"/>
    <property type="match status" value="1"/>
</dbReference>
<organism evidence="7 8">
    <name type="scientific">Gimesia maris</name>
    <dbReference type="NCBI Taxonomy" id="122"/>
    <lineage>
        <taxon>Bacteria</taxon>
        <taxon>Pseudomonadati</taxon>
        <taxon>Planctomycetota</taxon>
        <taxon>Planctomycetia</taxon>
        <taxon>Planctomycetales</taxon>
        <taxon>Planctomycetaceae</taxon>
        <taxon>Gimesia</taxon>
    </lineage>
</organism>